<dbReference type="PIRSF" id="PIRSF017393">
    <property type="entry name" value="MTase_SAV2177"/>
    <property type="match status" value="1"/>
</dbReference>
<dbReference type="Gene3D" id="3.40.50.150">
    <property type="entry name" value="Vaccinia Virus protein VP39"/>
    <property type="match status" value="1"/>
</dbReference>
<protein>
    <submittedName>
        <fullName evidence="1">SAM-dependent methyltransferase</fullName>
        <ecNumber evidence="1">2.1.1.-</ecNumber>
    </submittedName>
</protein>
<comment type="caution">
    <text evidence="1">The sequence shown here is derived from an EMBL/GenBank/DDBJ whole genome shotgun (WGS) entry which is preliminary data.</text>
</comment>
<keyword evidence="1" id="KW-0489">Methyltransferase</keyword>
<evidence type="ECO:0000313" key="2">
    <source>
        <dbReference type="Proteomes" id="UP001597083"/>
    </source>
</evidence>
<dbReference type="Pfam" id="PF04672">
    <property type="entry name" value="Methyltransf_19"/>
    <property type="match status" value="1"/>
</dbReference>
<proteinExistence type="predicted"/>
<dbReference type="GO" id="GO:0032259">
    <property type="term" value="P:methylation"/>
    <property type="evidence" value="ECO:0007669"/>
    <property type="project" value="UniProtKB-KW"/>
</dbReference>
<gene>
    <name evidence="1" type="ORF">ACFQ07_32460</name>
</gene>
<evidence type="ECO:0000313" key="1">
    <source>
        <dbReference type="EMBL" id="MFD0856989.1"/>
    </source>
</evidence>
<sequence length="276" mass="30890">MTDEESPITAPPGVDATRPSIARAYDAYLGGKDNFPVDREVVRSTDEVLPEVKACARANRAFLRRVVRYLVRDAGIKQFLDLGSGLPTAGNVHEIAQAIDPTVRVVYVDNDPMVLAHARALLAINNTTTVLTHDVRRPQVILESDEVRSYIDFDQPVGVLLFAILHHINDREEPEAIARTFLDAVPSGSHAAISHFCDVRDEYPDEAERTAATERIFNERLGTGRWRRREEIRGFLGDFELVEPGLLPLQYWRPDPEDPGEPFEHHWLVGGVAGKP</sequence>
<accession>A0ABW3CSL0</accession>
<reference evidence="2" key="1">
    <citation type="journal article" date="2019" name="Int. J. Syst. Evol. Microbiol.">
        <title>The Global Catalogue of Microorganisms (GCM) 10K type strain sequencing project: providing services to taxonomists for standard genome sequencing and annotation.</title>
        <authorList>
            <consortium name="The Broad Institute Genomics Platform"/>
            <consortium name="The Broad Institute Genome Sequencing Center for Infectious Disease"/>
            <person name="Wu L."/>
            <person name="Ma J."/>
        </authorList>
    </citation>
    <scope>NUCLEOTIDE SEQUENCE [LARGE SCALE GENOMIC DNA]</scope>
    <source>
        <strain evidence="2">JCM 31696</strain>
    </source>
</reference>
<keyword evidence="1" id="KW-0808">Transferase</keyword>
<dbReference type="GO" id="GO:0008168">
    <property type="term" value="F:methyltransferase activity"/>
    <property type="evidence" value="ECO:0007669"/>
    <property type="project" value="UniProtKB-KW"/>
</dbReference>
<dbReference type="EMBL" id="JBHTIR010004322">
    <property type="protein sequence ID" value="MFD0856989.1"/>
    <property type="molecule type" value="Genomic_DNA"/>
</dbReference>
<dbReference type="Proteomes" id="UP001597083">
    <property type="component" value="Unassembled WGS sequence"/>
</dbReference>
<dbReference type="InterPro" id="IPR006764">
    <property type="entry name" value="SAM_dep_MeTrfase_SAV2177_type"/>
</dbReference>
<dbReference type="InterPro" id="IPR029063">
    <property type="entry name" value="SAM-dependent_MTases_sf"/>
</dbReference>
<name>A0ABW3CSL0_9ACTN</name>
<dbReference type="EC" id="2.1.1.-" evidence="1"/>
<organism evidence="1 2">
    <name type="scientific">Actinomadura adrarensis</name>
    <dbReference type="NCBI Taxonomy" id="1819600"/>
    <lineage>
        <taxon>Bacteria</taxon>
        <taxon>Bacillati</taxon>
        <taxon>Actinomycetota</taxon>
        <taxon>Actinomycetes</taxon>
        <taxon>Streptosporangiales</taxon>
        <taxon>Thermomonosporaceae</taxon>
        <taxon>Actinomadura</taxon>
    </lineage>
</organism>
<keyword evidence="2" id="KW-1185">Reference proteome</keyword>
<dbReference type="SUPFAM" id="SSF53335">
    <property type="entry name" value="S-adenosyl-L-methionine-dependent methyltransferases"/>
    <property type="match status" value="1"/>
</dbReference>